<evidence type="ECO:0000256" key="1">
    <source>
        <dbReference type="ARBA" id="ARBA00010088"/>
    </source>
</evidence>
<evidence type="ECO:0000313" key="6">
    <source>
        <dbReference type="EMBL" id="UZJ23604.1"/>
    </source>
</evidence>
<dbReference type="InterPro" id="IPR029058">
    <property type="entry name" value="AB_hydrolase_fold"/>
</dbReference>
<feature type="signal peptide" evidence="4">
    <location>
        <begin position="1"/>
        <end position="20"/>
    </location>
</feature>
<protein>
    <submittedName>
        <fullName evidence="6">Alpha/beta hydrolase</fullName>
    </submittedName>
</protein>
<feature type="chain" id="PRO_5046172519" evidence="4">
    <location>
        <begin position="21"/>
        <end position="534"/>
    </location>
</feature>
<keyword evidence="3 6" id="KW-0378">Hydrolase</keyword>
<dbReference type="PANTHER" id="PTHR43248">
    <property type="entry name" value="2-SUCCINYL-6-HYDROXY-2,4-CYCLOHEXADIENE-1-CARBOXYLATE SYNTHASE"/>
    <property type="match status" value="1"/>
</dbReference>
<evidence type="ECO:0000256" key="2">
    <source>
        <dbReference type="ARBA" id="ARBA00022729"/>
    </source>
</evidence>
<dbReference type="RefSeq" id="WP_265381711.1">
    <property type="nucleotide sequence ID" value="NZ_CP110615.1"/>
</dbReference>
<sequence>MRQCRADALLVAGAALLVLAACSSSVTGSATADGSSPGGDTAATAGGAATGTVPAGLASFYSQSITWGPCDSYATTADDTSLYADKDFDCARISVPLDYAAPTGTSISVAVLRIRASGDHIGSLLVDPGGPGGSGMSLAANLKSTVAGTPLGERFDLVGFDPRGIGSSEPAVDCVTDAEADAERQDLDVDTSPSGIAATESEEKGYAAKCATRVGTDVLAHVGTVDAAQDMDVLRSVLGDEKLSYLGFSYGTSLGTAYAEKFPANVRALVLDGALDPSADPVETLVRQGKGFQGAFDAFAADCATKASCPLGTDPAGASAAFQALVRPLIDASARTDDPRGLSYDDAVTGTIQALYSQQLWPPLTQGLTQLRGGRGDTLLALADLYEGRDANGKYSNEQDGFNAVRCVDAPATTDRTVVDTAETRYRQAAPFLDDGRGSGNAPLDVCAFWPVPPSGAPHTPVVTGLPQVVVISTTGDPATPYQAGVQLATQLGARLVTYRGDQHTVALSGVPCIDDAVDAYLVDLTVPAEGLTC</sequence>
<dbReference type="SUPFAM" id="SSF53474">
    <property type="entry name" value="alpha/beta-Hydrolases"/>
    <property type="match status" value="1"/>
</dbReference>
<name>A0ABY6NW39_9NOCA</name>
<dbReference type="EMBL" id="CP110615">
    <property type="protein sequence ID" value="UZJ23604.1"/>
    <property type="molecule type" value="Genomic_DNA"/>
</dbReference>
<comment type="similarity">
    <text evidence="1">Belongs to the peptidase S33 family.</text>
</comment>
<organism evidence="6 7">
    <name type="scientific">Rhodococcus antarcticus</name>
    <dbReference type="NCBI Taxonomy" id="2987751"/>
    <lineage>
        <taxon>Bacteria</taxon>
        <taxon>Bacillati</taxon>
        <taxon>Actinomycetota</taxon>
        <taxon>Actinomycetes</taxon>
        <taxon>Mycobacteriales</taxon>
        <taxon>Nocardiaceae</taxon>
        <taxon>Rhodococcus</taxon>
    </lineage>
</organism>
<dbReference type="InterPro" id="IPR051601">
    <property type="entry name" value="Serine_prot/Carboxylest_S33"/>
</dbReference>
<dbReference type="PROSITE" id="PS51257">
    <property type="entry name" value="PROKAR_LIPOPROTEIN"/>
    <property type="match status" value="1"/>
</dbReference>
<proteinExistence type="inferred from homology"/>
<accession>A0ABY6NW39</accession>
<feature type="domain" description="AB hydrolase-1" evidence="5">
    <location>
        <begin position="124"/>
        <end position="507"/>
    </location>
</feature>
<dbReference type="PANTHER" id="PTHR43248:SF29">
    <property type="entry name" value="TRIPEPTIDYL AMINOPEPTIDASE"/>
    <property type="match status" value="1"/>
</dbReference>
<dbReference type="InterPro" id="IPR000073">
    <property type="entry name" value="AB_hydrolase_1"/>
</dbReference>
<gene>
    <name evidence="6" type="ORF">RHODO2019_10280</name>
</gene>
<dbReference type="Pfam" id="PF00561">
    <property type="entry name" value="Abhydrolase_1"/>
    <property type="match status" value="1"/>
</dbReference>
<dbReference type="GO" id="GO:0016787">
    <property type="term" value="F:hydrolase activity"/>
    <property type="evidence" value="ECO:0007669"/>
    <property type="project" value="UniProtKB-KW"/>
</dbReference>
<evidence type="ECO:0000259" key="5">
    <source>
        <dbReference type="Pfam" id="PF00561"/>
    </source>
</evidence>
<keyword evidence="7" id="KW-1185">Reference proteome</keyword>
<evidence type="ECO:0000313" key="7">
    <source>
        <dbReference type="Proteomes" id="UP001164965"/>
    </source>
</evidence>
<dbReference type="Proteomes" id="UP001164965">
    <property type="component" value="Chromosome"/>
</dbReference>
<evidence type="ECO:0000256" key="3">
    <source>
        <dbReference type="ARBA" id="ARBA00022801"/>
    </source>
</evidence>
<reference evidence="6" key="1">
    <citation type="submission" date="2022-10" db="EMBL/GenBank/DDBJ databases">
        <title>Rhodococcus sp.75.</title>
        <authorList>
            <person name="Sun M."/>
        </authorList>
    </citation>
    <scope>NUCLEOTIDE SEQUENCE</scope>
    <source>
        <strain evidence="6">75</strain>
    </source>
</reference>
<evidence type="ECO:0000256" key="4">
    <source>
        <dbReference type="SAM" id="SignalP"/>
    </source>
</evidence>
<dbReference type="Gene3D" id="3.40.50.1820">
    <property type="entry name" value="alpha/beta hydrolase"/>
    <property type="match status" value="1"/>
</dbReference>
<keyword evidence="2 4" id="KW-0732">Signal</keyword>